<evidence type="ECO:0000313" key="7">
    <source>
        <dbReference type="Proteomes" id="UP001597319"/>
    </source>
</evidence>
<sequence>MKVNPYNTVIFLGCLTLVVIALWKLFIFWKKDKTYRFFYGFLITANLVIIQVLLMDFGIQKSYSWILAFFIPFQYLSPVYFTAFICYYLKKEELYVRNRNYLFLPFIGFFVLYTILKINVFLDYTWISREVFTIIHTEIDENSALTFNIILSIWNLMIIHKYENTLGRLSFNQVRKKTQWIKTIVAIFVTFNVIWLLTIILFFIREDISGHFPYYPYWILYLLFYFTFLYLGSKHLNEVAERKESEEEAVQKAIQNFRMSGLNHMFSEEELELIHYDKPSQITGILSYFSTSLFDKNKLEDVLWDIVENCIAYLQLEDCIIYIVDESKNVLVQKAAFGNKNLGERSILSPIEISMGEGIVGQVAQSGEYECVYNVTYDERYVVDDISRKSELAVPIMVDDKVVGVLDSEHSQEGFFNEHHILLFQLIAKLTAKKLAQINIKNTTNITNDNLYFKELHFLMKEAKIYRDSNLGLDSISKMLKISSNYLSQMVNKLSGSNFSDYVNSFRIDDAKSKLKDPKFSNYTILDIALEAGFNSKSTFYSAFKKYTGISPKEYRETP</sequence>
<evidence type="ECO:0000256" key="2">
    <source>
        <dbReference type="ARBA" id="ARBA00023125"/>
    </source>
</evidence>
<evidence type="ECO:0000256" key="4">
    <source>
        <dbReference type="SAM" id="Phobius"/>
    </source>
</evidence>
<dbReference type="PROSITE" id="PS01124">
    <property type="entry name" value="HTH_ARAC_FAMILY_2"/>
    <property type="match status" value="1"/>
</dbReference>
<dbReference type="PANTHER" id="PTHR43280">
    <property type="entry name" value="ARAC-FAMILY TRANSCRIPTIONAL REGULATOR"/>
    <property type="match status" value="1"/>
</dbReference>
<feature type="transmembrane region" description="Helical" evidence="4">
    <location>
        <begin position="180"/>
        <end position="203"/>
    </location>
</feature>
<name>A0ABW5LGN2_9FLAO</name>
<evidence type="ECO:0000259" key="5">
    <source>
        <dbReference type="PROSITE" id="PS01124"/>
    </source>
</evidence>
<dbReference type="SMART" id="SM00065">
    <property type="entry name" value="GAF"/>
    <property type="match status" value="1"/>
</dbReference>
<keyword evidence="4" id="KW-0472">Membrane</keyword>
<dbReference type="RefSeq" id="WP_378292898.1">
    <property type="nucleotide sequence ID" value="NZ_JBHULE010000019.1"/>
</dbReference>
<feature type="transmembrane region" description="Helical" evidence="4">
    <location>
        <begin position="101"/>
        <end position="122"/>
    </location>
</feature>
<feature type="transmembrane region" description="Helical" evidence="4">
    <location>
        <begin position="6"/>
        <end position="26"/>
    </location>
</feature>
<feature type="transmembrane region" description="Helical" evidence="4">
    <location>
        <begin position="215"/>
        <end position="233"/>
    </location>
</feature>
<proteinExistence type="predicted"/>
<dbReference type="Pfam" id="PF12833">
    <property type="entry name" value="HTH_18"/>
    <property type="match status" value="1"/>
</dbReference>
<dbReference type="SUPFAM" id="SSF46689">
    <property type="entry name" value="Homeodomain-like"/>
    <property type="match status" value="1"/>
</dbReference>
<dbReference type="Gene3D" id="1.10.10.60">
    <property type="entry name" value="Homeodomain-like"/>
    <property type="match status" value="2"/>
</dbReference>
<feature type="transmembrane region" description="Helical" evidence="4">
    <location>
        <begin position="38"/>
        <end position="59"/>
    </location>
</feature>
<keyword evidence="7" id="KW-1185">Reference proteome</keyword>
<evidence type="ECO:0000256" key="3">
    <source>
        <dbReference type="ARBA" id="ARBA00023163"/>
    </source>
</evidence>
<dbReference type="Pfam" id="PF13185">
    <property type="entry name" value="GAF_2"/>
    <property type="match status" value="1"/>
</dbReference>
<gene>
    <name evidence="6" type="ORF">ACFSR1_12350</name>
</gene>
<keyword evidence="4" id="KW-1133">Transmembrane helix</keyword>
<dbReference type="Gene3D" id="3.30.450.40">
    <property type="match status" value="1"/>
</dbReference>
<feature type="transmembrane region" description="Helical" evidence="4">
    <location>
        <begin position="142"/>
        <end position="159"/>
    </location>
</feature>
<dbReference type="InterPro" id="IPR003018">
    <property type="entry name" value="GAF"/>
</dbReference>
<dbReference type="InterPro" id="IPR020449">
    <property type="entry name" value="Tscrpt_reg_AraC-type_HTH"/>
</dbReference>
<dbReference type="InterPro" id="IPR009057">
    <property type="entry name" value="Homeodomain-like_sf"/>
</dbReference>
<dbReference type="PROSITE" id="PS00041">
    <property type="entry name" value="HTH_ARAC_FAMILY_1"/>
    <property type="match status" value="1"/>
</dbReference>
<dbReference type="EMBL" id="JBHULE010000019">
    <property type="protein sequence ID" value="MFD2563461.1"/>
    <property type="molecule type" value="Genomic_DNA"/>
</dbReference>
<accession>A0ABW5LGN2</accession>
<dbReference type="SMART" id="SM00342">
    <property type="entry name" value="HTH_ARAC"/>
    <property type="match status" value="1"/>
</dbReference>
<keyword evidence="4" id="KW-0812">Transmembrane</keyword>
<feature type="domain" description="HTH araC/xylS-type" evidence="5">
    <location>
        <begin position="462"/>
        <end position="558"/>
    </location>
</feature>
<dbReference type="PRINTS" id="PR00032">
    <property type="entry name" value="HTHARAC"/>
</dbReference>
<evidence type="ECO:0000256" key="1">
    <source>
        <dbReference type="ARBA" id="ARBA00023015"/>
    </source>
</evidence>
<dbReference type="SUPFAM" id="SSF55781">
    <property type="entry name" value="GAF domain-like"/>
    <property type="match status" value="1"/>
</dbReference>
<keyword evidence="3" id="KW-0804">Transcription</keyword>
<organism evidence="6 7">
    <name type="scientific">Aquimarina rubra</name>
    <dbReference type="NCBI Taxonomy" id="1920033"/>
    <lineage>
        <taxon>Bacteria</taxon>
        <taxon>Pseudomonadati</taxon>
        <taxon>Bacteroidota</taxon>
        <taxon>Flavobacteriia</taxon>
        <taxon>Flavobacteriales</taxon>
        <taxon>Flavobacteriaceae</taxon>
        <taxon>Aquimarina</taxon>
    </lineage>
</organism>
<dbReference type="InterPro" id="IPR018062">
    <property type="entry name" value="HTH_AraC-typ_CS"/>
</dbReference>
<evidence type="ECO:0000313" key="6">
    <source>
        <dbReference type="EMBL" id="MFD2563461.1"/>
    </source>
</evidence>
<reference evidence="7" key="1">
    <citation type="journal article" date="2019" name="Int. J. Syst. Evol. Microbiol.">
        <title>The Global Catalogue of Microorganisms (GCM) 10K type strain sequencing project: providing services to taxonomists for standard genome sequencing and annotation.</title>
        <authorList>
            <consortium name="The Broad Institute Genomics Platform"/>
            <consortium name="The Broad Institute Genome Sequencing Center for Infectious Disease"/>
            <person name="Wu L."/>
            <person name="Ma J."/>
        </authorList>
    </citation>
    <scope>NUCLEOTIDE SEQUENCE [LARGE SCALE GENOMIC DNA]</scope>
    <source>
        <strain evidence="7">KCTC 52274</strain>
    </source>
</reference>
<keyword evidence="1" id="KW-0805">Transcription regulation</keyword>
<dbReference type="PANTHER" id="PTHR43280:SF29">
    <property type="entry name" value="ARAC-FAMILY TRANSCRIPTIONAL REGULATOR"/>
    <property type="match status" value="1"/>
</dbReference>
<keyword evidence="2" id="KW-0238">DNA-binding</keyword>
<dbReference type="InterPro" id="IPR018060">
    <property type="entry name" value="HTH_AraC"/>
</dbReference>
<comment type="caution">
    <text evidence="6">The sequence shown here is derived from an EMBL/GenBank/DDBJ whole genome shotgun (WGS) entry which is preliminary data.</text>
</comment>
<dbReference type="InterPro" id="IPR029016">
    <property type="entry name" value="GAF-like_dom_sf"/>
</dbReference>
<feature type="transmembrane region" description="Helical" evidence="4">
    <location>
        <begin position="65"/>
        <end position="89"/>
    </location>
</feature>
<protein>
    <submittedName>
        <fullName evidence="6">Helix-turn-helix domain-containing protein</fullName>
    </submittedName>
</protein>
<dbReference type="Proteomes" id="UP001597319">
    <property type="component" value="Unassembled WGS sequence"/>
</dbReference>